<gene>
    <name evidence="1" type="ORF">MLD38_009225</name>
</gene>
<organism evidence="1 2">
    <name type="scientific">Melastoma candidum</name>
    <dbReference type="NCBI Taxonomy" id="119954"/>
    <lineage>
        <taxon>Eukaryota</taxon>
        <taxon>Viridiplantae</taxon>
        <taxon>Streptophyta</taxon>
        <taxon>Embryophyta</taxon>
        <taxon>Tracheophyta</taxon>
        <taxon>Spermatophyta</taxon>
        <taxon>Magnoliopsida</taxon>
        <taxon>eudicotyledons</taxon>
        <taxon>Gunneridae</taxon>
        <taxon>Pentapetalae</taxon>
        <taxon>rosids</taxon>
        <taxon>malvids</taxon>
        <taxon>Myrtales</taxon>
        <taxon>Melastomataceae</taxon>
        <taxon>Melastomatoideae</taxon>
        <taxon>Melastomateae</taxon>
        <taxon>Melastoma</taxon>
    </lineage>
</organism>
<accession>A0ACB9RWI8</accession>
<name>A0ACB9RWI8_9MYRT</name>
<dbReference type="EMBL" id="CM042882">
    <property type="protein sequence ID" value="KAI4383383.1"/>
    <property type="molecule type" value="Genomic_DNA"/>
</dbReference>
<protein>
    <submittedName>
        <fullName evidence="1">Uncharacterized protein</fullName>
    </submittedName>
</protein>
<sequence>MVIDSTNTSWYYSVMDMPREKGMIKHVKNECLGRDAVPSNAQVYEFGHEVDRFLLDDRHKNQYILVHCMQGHNRTGYMIIHYLMGCICLMTMYLGMKYRNTSAIVSWNTAIMLSG</sequence>
<evidence type="ECO:0000313" key="1">
    <source>
        <dbReference type="EMBL" id="KAI4383383.1"/>
    </source>
</evidence>
<reference evidence="2" key="1">
    <citation type="journal article" date="2023" name="Front. Plant Sci.">
        <title>Chromosomal-level genome assembly of Melastoma candidum provides insights into trichome evolution.</title>
        <authorList>
            <person name="Zhong Y."/>
            <person name="Wu W."/>
            <person name="Sun C."/>
            <person name="Zou P."/>
            <person name="Liu Y."/>
            <person name="Dai S."/>
            <person name="Zhou R."/>
        </authorList>
    </citation>
    <scope>NUCLEOTIDE SEQUENCE [LARGE SCALE GENOMIC DNA]</scope>
</reference>
<comment type="caution">
    <text evidence="1">The sequence shown here is derived from an EMBL/GenBank/DDBJ whole genome shotgun (WGS) entry which is preliminary data.</text>
</comment>
<keyword evidence="2" id="KW-1185">Reference proteome</keyword>
<dbReference type="Proteomes" id="UP001057402">
    <property type="component" value="Chromosome 3"/>
</dbReference>
<evidence type="ECO:0000313" key="2">
    <source>
        <dbReference type="Proteomes" id="UP001057402"/>
    </source>
</evidence>
<proteinExistence type="predicted"/>